<dbReference type="GO" id="GO:0008270">
    <property type="term" value="F:zinc ion binding"/>
    <property type="evidence" value="ECO:0007669"/>
    <property type="project" value="UniProtKB-KW"/>
</dbReference>
<dbReference type="PROSITE" id="PS51804">
    <property type="entry name" value="ZF_C2HC_LYAR"/>
    <property type="match status" value="2"/>
</dbReference>
<evidence type="ECO:0000256" key="1">
    <source>
        <dbReference type="ARBA" id="ARBA00004123"/>
    </source>
</evidence>
<dbReference type="GO" id="GO:0006364">
    <property type="term" value="P:rRNA processing"/>
    <property type="evidence" value="ECO:0007669"/>
    <property type="project" value="TreeGrafter"/>
</dbReference>
<dbReference type="GO" id="GO:0005730">
    <property type="term" value="C:nucleolus"/>
    <property type="evidence" value="ECO:0007669"/>
    <property type="project" value="TreeGrafter"/>
</dbReference>
<dbReference type="InterPro" id="IPR058719">
    <property type="entry name" value="WHD_LYAR"/>
</dbReference>
<keyword evidence="2" id="KW-0479">Metal-binding</keyword>
<dbReference type="AlphaFoldDB" id="A0A1J1I7H7"/>
<name>A0A1J1I7H7_9DIPT</name>
<dbReference type="InterPro" id="IPR014898">
    <property type="entry name" value="Znf_C2H2_LYAR"/>
</dbReference>
<proteinExistence type="predicted"/>
<dbReference type="PANTHER" id="PTHR13100:SF10">
    <property type="entry name" value="CELL GROWTH-REGULATING NUCLEOLAR PROTEIN"/>
    <property type="match status" value="1"/>
</dbReference>
<dbReference type="EMBL" id="CVRI01000043">
    <property type="protein sequence ID" value="CRK96237.1"/>
    <property type="molecule type" value="Genomic_DNA"/>
</dbReference>
<feature type="domain" description="Cell growth-regulating nucleolar protein-like winged helix" evidence="11">
    <location>
        <begin position="219"/>
        <end position="288"/>
    </location>
</feature>
<evidence type="ECO:0000259" key="11">
    <source>
        <dbReference type="Pfam" id="PF25879"/>
    </source>
</evidence>
<dbReference type="InterPro" id="IPR036236">
    <property type="entry name" value="Znf_C2H2_sf"/>
</dbReference>
<reference evidence="12 13" key="1">
    <citation type="submission" date="2015-04" db="EMBL/GenBank/DDBJ databases">
        <authorList>
            <person name="Syromyatnikov M.Y."/>
            <person name="Popov V.N."/>
        </authorList>
    </citation>
    <scope>NUCLEOTIDE SEQUENCE [LARGE SCALE GENOMIC DNA]</scope>
</reference>
<dbReference type="GO" id="GO:0003677">
    <property type="term" value="F:DNA binding"/>
    <property type="evidence" value="ECO:0007669"/>
    <property type="project" value="InterPro"/>
</dbReference>
<evidence type="ECO:0000256" key="8">
    <source>
        <dbReference type="PROSITE-ProRule" id="PRU01145"/>
    </source>
</evidence>
<evidence type="ECO:0000256" key="9">
    <source>
        <dbReference type="SAM" id="MobiDB-lite"/>
    </source>
</evidence>
<keyword evidence="3" id="KW-0677">Repeat</keyword>
<dbReference type="SUPFAM" id="SSF57667">
    <property type="entry name" value="beta-beta-alpha zinc fingers"/>
    <property type="match status" value="2"/>
</dbReference>
<dbReference type="FunFam" id="3.30.1490.490:FF:000001">
    <property type="entry name" value="cell growth-regulating nucleolar protein-like"/>
    <property type="match status" value="1"/>
</dbReference>
<keyword evidence="5" id="KW-0862">Zinc</keyword>
<evidence type="ECO:0000256" key="5">
    <source>
        <dbReference type="ARBA" id="ARBA00022833"/>
    </source>
</evidence>
<feature type="domain" description="Zinc finger C2H2 LYAR-type" evidence="10">
    <location>
        <begin position="31"/>
        <end position="58"/>
    </location>
</feature>
<evidence type="ECO:0000259" key="10">
    <source>
        <dbReference type="Pfam" id="PF08790"/>
    </source>
</evidence>
<dbReference type="Gene3D" id="1.10.10.2100">
    <property type="match status" value="1"/>
</dbReference>
<keyword evidence="6" id="KW-0175">Coiled coil</keyword>
<evidence type="ECO:0000313" key="13">
    <source>
        <dbReference type="Proteomes" id="UP000183832"/>
    </source>
</evidence>
<dbReference type="Pfam" id="PF25879">
    <property type="entry name" value="WHD_LYAR"/>
    <property type="match status" value="1"/>
</dbReference>
<evidence type="ECO:0000256" key="4">
    <source>
        <dbReference type="ARBA" id="ARBA00022771"/>
    </source>
</evidence>
<dbReference type="PANTHER" id="PTHR13100">
    <property type="entry name" value="CELL GROWTH-REGULATING NUCLEOLAR PROTEIN LYAR"/>
    <property type="match status" value="1"/>
</dbReference>
<dbReference type="Pfam" id="PF08790">
    <property type="entry name" value="zf-LYAR"/>
    <property type="match status" value="1"/>
</dbReference>
<evidence type="ECO:0000256" key="2">
    <source>
        <dbReference type="ARBA" id="ARBA00022723"/>
    </source>
</evidence>
<dbReference type="FunFam" id="1.10.10.2100:FF:000002">
    <property type="entry name" value="cell growth-regulating nucleolar protein-like"/>
    <property type="match status" value="1"/>
</dbReference>
<comment type="subcellular location">
    <subcellularLocation>
        <location evidence="1">Nucleus</location>
    </subcellularLocation>
</comment>
<organism evidence="12 13">
    <name type="scientific">Clunio marinus</name>
    <dbReference type="NCBI Taxonomy" id="568069"/>
    <lineage>
        <taxon>Eukaryota</taxon>
        <taxon>Metazoa</taxon>
        <taxon>Ecdysozoa</taxon>
        <taxon>Arthropoda</taxon>
        <taxon>Hexapoda</taxon>
        <taxon>Insecta</taxon>
        <taxon>Pterygota</taxon>
        <taxon>Neoptera</taxon>
        <taxon>Endopterygota</taxon>
        <taxon>Diptera</taxon>
        <taxon>Nematocera</taxon>
        <taxon>Chironomoidea</taxon>
        <taxon>Chironomidae</taxon>
        <taxon>Clunio</taxon>
    </lineage>
</organism>
<sequence>MVVFTCNHCGESLKKNNVEKHMSRCNKNVSVSCMDCFKDFDRQSYSAHTQCVTELQRYSGKDYVPKANLNKGQKKQEAWVDIVRSITDKKSHLSNGVKKILETISSYDNIPRKKAKFLNFMKNSFRYMKHNELEEAWTLLEEALKDNKGPAVQDKKVIETSEVNGKRKLDEEKVPIEDNNEESEIIEPPQKKKKKNESNDVVEYETLPNEQPLTIESSEKFSWNETIRSILSQKCSEFKLKKLKKKVLKKYQILTGDIWSEKQDNKFLKKIQKLKGVEVVDNEKVRLVG</sequence>
<evidence type="ECO:0000313" key="12">
    <source>
        <dbReference type="EMBL" id="CRK96237.1"/>
    </source>
</evidence>
<keyword evidence="4 8" id="KW-0863">Zinc-finger</keyword>
<dbReference type="STRING" id="568069.A0A1J1I7H7"/>
<dbReference type="Proteomes" id="UP000183832">
    <property type="component" value="Unassembled WGS sequence"/>
</dbReference>
<evidence type="ECO:0000256" key="7">
    <source>
        <dbReference type="ARBA" id="ARBA00023242"/>
    </source>
</evidence>
<accession>A0A1J1I7H7</accession>
<protein>
    <submittedName>
        <fullName evidence="12">CLUMA_CG009664, isoform A</fullName>
    </submittedName>
</protein>
<keyword evidence="13" id="KW-1185">Reference proteome</keyword>
<keyword evidence="7" id="KW-0539">Nucleus</keyword>
<gene>
    <name evidence="12" type="ORF">CLUMA_CG009664</name>
</gene>
<feature type="region of interest" description="Disordered" evidence="9">
    <location>
        <begin position="169"/>
        <end position="199"/>
    </location>
</feature>
<dbReference type="OrthoDB" id="21474at2759"/>
<dbReference type="InterPro" id="IPR039999">
    <property type="entry name" value="LYAR"/>
</dbReference>
<evidence type="ECO:0000256" key="3">
    <source>
        <dbReference type="ARBA" id="ARBA00022737"/>
    </source>
</evidence>
<dbReference type="GO" id="GO:0000122">
    <property type="term" value="P:negative regulation of transcription by RNA polymerase II"/>
    <property type="evidence" value="ECO:0007669"/>
    <property type="project" value="UniProtKB-ARBA"/>
</dbReference>
<evidence type="ECO:0000256" key="6">
    <source>
        <dbReference type="ARBA" id="ARBA00023054"/>
    </source>
</evidence>
<dbReference type="Gene3D" id="3.30.1490.490">
    <property type="match status" value="1"/>
</dbReference>